<dbReference type="InterPro" id="IPR018511">
    <property type="entry name" value="Hemolysin-typ_Ca-bd_CS"/>
</dbReference>
<keyword evidence="2" id="KW-0964">Secreted</keyword>
<evidence type="ECO:0000256" key="2">
    <source>
        <dbReference type="ARBA" id="ARBA00022525"/>
    </source>
</evidence>
<evidence type="ECO:0000313" key="3">
    <source>
        <dbReference type="EMBL" id="MBD2737737.1"/>
    </source>
</evidence>
<organism evidence="3 4">
    <name type="scientific">Nostoc paludosum FACHB-159</name>
    <dbReference type="NCBI Taxonomy" id="2692908"/>
    <lineage>
        <taxon>Bacteria</taxon>
        <taxon>Bacillati</taxon>
        <taxon>Cyanobacteriota</taxon>
        <taxon>Cyanophyceae</taxon>
        <taxon>Nostocales</taxon>
        <taxon>Nostocaceae</taxon>
        <taxon>Nostoc</taxon>
    </lineage>
</organism>
<dbReference type="InterPro" id="IPR050557">
    <property type="entry name" value="RTX_toxin/Mannuronan_C5-epim"/>
</dbReference>
<dbReference type="Gene3D" id="2.150.10.10">
    <property type="entry name" value="Serralysin-like metalloprotease, C-terminal"/>
    <property type="match status" value="4"/>
</dbReference>
<dbReference type="Gene3D" id="2.60.120.380">
    <property type="match status" value="1"/>
</dbReference>
<evidence type="ECO:0000313" key="4">
    <source>
        <dbReference type="Proteomes" id="UP000637383"/>
    </source>
</evidence>
<dbReference type="SUPFAM" id="SSF51120">
    <property type="entry name" value="beta-Roll"/>
    <property type="match status" value="4"/>
</dbReference>
<protein>
    <recommendedName>
        <fullName evidence="5">Peptidase C-terminal archaeal/bacterial domain-containing protein</fullName>
    </recommendedName>
</protein>
<dbReference type="InterPro" id="IPR001343">
    <property type="entry name" value="Hemolysn_Ca-bd"/>
</dbReference>
<evidence type="ECO:0000256" key="1">
    <source>
        <dbReference type="ARBA" id="ARBA00004613"/>
    </source>
</evidence>
<evidence type="ECO:0008006" key="5">
    <source>
        <dbReference type="Google" id="ProtNLM"/>
    </source>
</evidence>
<dbReference type="PANTHER" id="PTHR38340:SF1">
    <property type="entry name" value="S-LAYER PROTEIN"/>
    <property type="match status" value="1"/>
</dbReference>
<dbReference type="Pfam" id="PF00353">
    <property type="entry name" value="HemolysinCabind"/>
    <property type="match status" value="5"/>
</dbReference>
<dbReference type="InterPro" id="IPR048165">
    <property type="entry name" value="Bluetail_dom"/>
</dbReference>
<dbReference type="Proteomes" id="UP000637383">
    <property type="component" value="Unassembled WGS sequence"/>
</dbReference>
<reference evidence="3 4" key="1">
    <citation type="journal article" date="2020" name="ISME J.">
        <title>Comparative genomics reveals insights into cyanobacterial evolution and habitat adaptation.</title>
        <authorList>
            <person name="Chen M.Y."/>
            <person name="Teng W.K."/>
            <person name="Zhao L."/>
            <person name="Hu C.X."/>
            <person name="Zhou Y.K."/>
            <person name="Han B.P."/>
            <person name="Song L.R."/>
            <person name="Shu W.S."/>
        </authorList>
    </citation>
    <scope>NUCLEOTIDE SEQUENCE [LARGE SCALE GENOMIC DNA]</scope>
    <source>
        <strain evidence="3 4">FACHB-159</strain>
    </source>
</reference>
<gene>
    <name evidence="3" type="ORF">H6H03_28260</name>
</gene>
<accession>A0ABR8KI18</accession>
<comment type="caution">
    <text evidence="3">The sequence shown here is derived from an EMBL/GenBank/DDBJ whole genome shotgun (WGS) entry which is preliminary data.</text>
</comment>
<dbReference type="EMBL" id="JACJTU010000036">
    <property type="protein sequence ID" value="MBD2737737.1"/>
    <property type="molecule type" value="Genomic_DNA"/>
</dbReference>
<sequence length="668" mass="68679">MPKNLGFIDKENNNISDLAVNLGSLKGTNTGAGVLTNLTSDASKNDIDWYTFKLDSTAPLNSYIELSSPDVVNIKATYNVVLFKYNPATDSYDDVTSYQLPNYPYTERIDLTSLPIGTYYFAVVGAAYYGSSATGLYNLRISIPSPSLPGTVINGTDISEKLTGGNEENTINGKAGNDTLIGGAGDDTLNGGDGNDILTGGADSDLLNGGAGTDKVVESGDLAKFILTNDRLIANGVDVLISVEQAVLTGGSSWNTLDASGFTLGSVTLDGGASDDSLFGGSKSDRLIGGDGYDYLDGKAGLDTLIGGAGGDTYVVDNVGDVISETATYGYDTILSSVTYTLGTNLEELTLTGTAAINGTGNSLDNRITGNSGNNTLNGGVGDDTLDGKGGVDTLIGGSGNDTYIVDNTLDVIIETSTTDSDRVEASATYTLAANLENLTLVGSVGNINGTGNSLDNDITGDGGNNILSGLAGGDVLYGQNGNDTLNGGDGNDYLYAGAGDDVINGGNGDDYLESITGKDIFNGGAGQDYFASDLDNNNIYVFQFGDSSALAPDAIDLFTIGNEKIDLLAANGTALGKPVALTRAADYDGYSTVEMTQQVFVDANGKLAGNQTLGINSAAIVYNGLDLFLVVNDGIAGFQASSDLSIRLETYGTLPGFGSVPVDTFFV</sequence>
<name>A0ABR8KI18_9NOSO</name>
<dbReference type="PRINTS" id="PR00313">
    <property type="entry name" value="CABNDNGRPT"/>
</dbReference>
<dbReference type="PROSITE" id="PS00330">
    <property type="entry name" value="HEMOLYSIN_CALCIUM"/>
    <property type="match status" value="5"/>
</dbReference>
<keyword evidence="4" id="KW-1185">Reference proteome</keyword>
<dbReference type="PANTHER" id="PTHR38340">
    <property type="entry name" value="S-LAYER PROTEIN"/>
    <property type="match status" value="1"/>
</dbReference>
<dbReference type="InterPro" id="IPR011049">
    <property type="entry name" value="Serralysin-like_metalloprot_C"/>
</dbReference>
<dbReference type="RefSeq" id="WP_190958308.1">
    <property type="nucleotide sequence ID" value="NZ_JACJTU010000036.1"/>
</dbReference>
<dbReference type="NCBIfam" id="NF041519">
    <property type="entry name" value="bluetail"/>
    <property type="match status" value="1"/>
</dbReference>
<proteinExistence type="predicted"/>
<comment type="subcellular location">
    <subcellularLocation>
        <location evidence="1">Secreted</location>
    </subcellularLocation>
</comment>